<keyword evidence="3" id="KW-1185">Reference proteome</keyword>
<protein>
    <submittedName>
        <fullName evidence="2">Putative MetA-pathway of phenol degradation</fullName>
    </submittedName>
</protein>
<reference evidence="3" key="1">
    <citation type="submission" date="2017-06" db="EMBL/GenBank/DDBJ databases">
        <authorList>
            <person name="Varghese N."/>
            <person name="Submissions S."/>
        </authorList>
    </citation>
    <scope>NUCLEOTIDE SEQUENCE [LARGE SCALE GENOMIC DNA]</scope>
    <source>
        <strain evidence="3">DSM 137</strain>
    </source>
</reference>
<evidence type="ECO:0000313" key="3">
    <source>
        <dbReference type="Proteomes" id="UP000198418"/>
    </source>
</evidence>
<dbReference type="EMBL" id="FYDG01000016">
    <property type="protein sequence ID" value="SNB81726.1"/>
    <property type="molecule type" value="Genomic_DNA"/>
</dbReference>
<organism evidence="2 3">
    <name type="scientific">Rhodoblastus acidophilus</name>
    <name type="common">Rhodopseudomonas acidophila</name>
    <dbReference type="NCBI Taxonomy" id="1074"/>
    <lineage>
        <taxon>Bacteria</taxon>
        <taxon>Pseudomonadati</taxon>
        <taxon>Pseudomonadota</taxon>
        <taxon>Alphaproteobacteria</taxon>
        <taxon>Hyphomicrobiales</taxon>
        <taxon>Rhodoblastaceae</taxon>
        <taxon>Rhodoblastus</taxon>
    </lineage>
</organism>
<evidence type="ECO:0000313" key="2">
    <source>
        <dbReference type="EMBL" id="SNB81726.1"/>
    </source>
</evidence>
<dbReference type="Proteomes" id="UP000198418">
    <property type="component" value="Unassembled WGS sequence"/>
</dbReference>
<feature type="region of interest" description="Disordered" evidence="1">
    <location>
        <begin position="1"/>
        <end position="25"/>
    </location>
</feature>
<accession>A0A212S955</accession>
<name>A0A212S955_RHOAC</name>
<dbReference type="AlphaFoldDB" id="A0A212S955"/>
<gene>
    <name evidence="2" type="ORF">SAMN06265338_11640</name>
</gene>
<evidence type="ECO:0000256" key="1">
    <source>
        <dbReference type="SAM" id="MobiDB-lite"/>
    </source>
</evidence>
<proteinExistence type="predicted"/>
<feature type="compositionally biased region" description="Basic and acidic residues" evidence="1">
    <location>
        <begin position="1"/>
        <end position="11"/>
    </location>
</feature>
<sequence>MRRQTRADTALRGRQCVADTPQGPDEAQRLGLRHRQALDHAQSADCARPSACDHHARDAAQRRGIQSEAGAVGYASWDLDQPYVGYAKQSQLVLGGLVGYDFGAVDVAFKLTRTVAETN</sequence>